<evidence type="ECO:0000313" key="2">
    <source>
        <dbReference type="Proteomes" id="UP000221883"/>
    </source>
</evidence>
<sequence length="60" mass="7074">MTIISINESLGVIWYKAFNHKYEEVHVVIYGLSKTEWHSREQAQDQFTKCLNHAFECEGN</sequence>
<keyword evidence="2" id="KW-1185">Reference proteome</keyword>
<evidence type="ECO:0000313" key="1">
    <source>
        <dbReference type="EMBL" id="APW79695.1"/>
    </source>
</evidence>
<protein>
    <submittedName>
        <fullName evidence="1">Uncharacterized protein</fullName>
    </submittedName>
</protein>
<dbReference type="EMBL" id="KY250034">
    <property type="protein sequence ID" value="APW79695.1"/>
    <property type="molecule type" value="Genomic_DNA"/>
</dbReference>
<gene>
    <name evidence="1" type="ORF">PP99_02</name>
</gene>
<reference evidence="2" key="1">
    <citation type="submission" date="2016-11" db="EMBL/GenBank/DDBJ databases">
        <authorList>
            <person name="Jaros S."/>
            <person name="Januszkiewicz K."/>
            <person name="Wedrychowicz H."/>
        </authorList>
    </citation>
    <scope>NUCLEOTIDE SEQUENCE [LARGE SCALE GENOMIC DNA]</scope>
</reference>
<proteinExistence type="predicted"/>
<organism evidence="1 2">
    <name type="scientific">Pectobacterium phage PP99</name>
    <dbReference type="NCBI Taxonomy" id="1932883"/>
    <lineage>
        <taxon>Viruses</taxon>
        <taxon>Duplodnaviria</taxon>
        <taxon>Heunggongvirae</taxon>
        <taxon>Uroviricota</taxon>
        <taxon>Caudoviricetes</taxon>
        <taxon>Autographivirales</taxon>
        <taxon>Gajwadongvirus</taxon>
        <taxon>Gajwadongvirus PP99</taxon>
    </lineage>
</organism>
<accession>A0A1P8L608</accession>
<name>A0A1P8L608_9CAUD</name>
<dbReference type="Proteomes" id="UP000221883">
    <property type="component" value="Segment"/>
</dbReference>